<organism evidence="4 5">
    <name type="scientific">Saccharobesus litoralis</name>
    <dbReference type="NCBI Taxonomy" id="2172099"/>
    <lineage>
        <taxon>Bacteria</taxon>
        <taxon>Pseudomonadati</taxon>
        <taxon>Pseudomonadota</taxon>
        <taxon>Gammaproteobacteria</taxon>
        <taxon>Alteromonadales</taxon>
        <taxon>Alteromonadaceae</taxon>
        <taxon>Saccharobesus</taxon>
    </lineage>
</organism>
<gene>
    <name evidence="4" type="ORF">C2869_04625</name>
</gene>
<dbReference type="InterPro" id="IPR027385">
    <property type="entry name" value="Beta-barrel_OMP"/>
</dbReference>
<evidence type="ECO:0000313" key="4">
    <source>
        <dbReference type="EMBL" id="AWB65764.1"/>
    </source>
</evidence>
<dbReference type="AlphaFoldDB" id="A0A2S0VNG3"/>
<evidence type="ECO:0000256" key="2">
    <source>
        <dbReference type="SAM" id="SignalP"/>
    </source>
</evidence>
<accession>A0A2S0VNG3</accession>
<evidence type="ECO:0000256" key="1">
    <source>
        <dbReference type="ARBA" id="ARBA00022729"/>
    </source>
</evidence>
<keyword evidence="1 2" id="KW-0732">Signal</keyword>
<reference evidence="4 5" key="1">
    <citation type="submission" date="2018-01" db="EMBL/GenBank/DDBJ databases">
        <title>Genome sequence of a Cantenovulum-like bacteria.</title>
        <authorList>
            <person name="Tan W.R."/>
            <person name="Lau N.-S."/>
            <person name="Go F."/>
            <person name="Amirul A.-A.A."/>
        </authorList>
    </citation>
    <scope>NUCLEOTIDE SEQUENCE [LARGE SCALE GENOMIC DNA]</scope>
    <source>
        <strain evidence="4 5">CCB-QB4</strain>
    </source>
</reference>
<sequence length="174" mass="18853">MNRDQQIKKIYLRNITMKKTAIALLLSTFAATSFAQGFSGELLISKTDFDQDGFSDSATMLGLRGSYEFSETISGELSYTSGEMDDTKIDFSTLTLGAKFSHAVSDVASINARLGFGSWEAEGNGGSVDGTDLYYGIGGQYSFNEKAYAGLEYIMMDADDTDVSALTLSIGYKF</sequence>
<proteinExistence type="predicted"/>
<evidence type="ECO:0000313" key="5">
    <source>
        <dbReference type="Proteomes" id="UP000244441"/>
    </source>
</evidence>
<name>A0A2S0VNG3_9ALTE</name>
<dbReference type="InterPro" id="IPR011250">
    <property type="entry name" value="OMP/PagP_B-barrel"/>
</dbReference>
<dbReference type="Gene3D" id="2.40.160.20">
    <property type="match status" value="1"/>
</dbReference>
<keyword evidence="5" id="KW-1185">Reference proteome</keyword>
<evidence type="ECO:0000259" key="3">
    <source>
        <dbReference type="Pfam" id="PF13505"/>
    </source>
</evidence>
<feature type="domain" description="Outer membrane protein beta-barrel" evidence="3">
    <location>
        <begin position="21"/>
        <end position="174"/>
    </location>
</feature>
<dbReference type="Proteomes" id="UP000244441">
    <property type="component" value="Chromosome"/>
</dbReference>
<dbReference type="KEGG" id="cate:C2869_04625"/>
<dbReference type="EMBL" id="CP026604">
    <property type="protein sequence ID" value="AWB65764.1"/>
    <property type="molecule type" value="Genomic_DNA"/>
</dbReference>
<dbReference type="Pfam" id="PF13505">
    <property type="entry name" value="OMP_b-brl"/>
    <property type="match status" value="1"/>
</dbReference>
<dbReference type="SUPFAM" id="SSF56925">
    <property type="entry name" value="OMPA-like"/>
    <property type="match status" value="1"/>
</dbReference>
<protein>
    <recommendedName>
        <fullName evidence="3">Outer membrane protein beta-barrel domain-containing protein</fullName>
    </recommendedName>
</protein>
<feature type="signal peptide" evidence="2">
    <location>
        <begin position="1"/>
        <end position="35"/>
    </location>
</feature>
<feature type="chain" id="PRO_5015634569" description="Outer membrane protein beta-barrel domain-containing protein" evidence="2">
    <location>
        <begin position="36"/>
        <end position="174"/>
    </location>
</feature>